<dbReference type="EMBL" id="AZEU01000018">
    <property type="protein sequence ID" value="KRL53226.1"/>
    <property type="molecule type" value="Genomic_DNA"/>
</dbReference>
<dbReference type="PATRIC" id="fig|1423769.4.peg.1430"/>
<accession>A0A0R1RES7</accession>
<evidence type="ECO:0008006" key="3">
    <source>
        <dbReference type="Google" id="ProtNLM"/>
    </source>
</evidence>
<name>A0A0R1RES7_9LACO</name>
<dbReference type="RefSeq" id="WP_054713788.1">
    <property type="nucleotide sequence ID" value="NZ_AZEU01000018.1"/>
</dbReference>
<dbReference type="InterPro" id="IPR021402">
    <property type="entry name" value="DUF3042"/>
</dbReference>
<proteinExistence type="predicted"/>
<dbReference type="Pfam" id="PF11240">
    <property type="entry name" value="DUF3042"/>
    <property type="match status" value="1"/>
</dbReference>
<keyword evidence="2" id="KW-1185">Reference proteome</keyword>
<dbReference type="AlphaFoldDB" id="A0A0R1RES7"/>
<sequence length="59" mass="6588">MKHKFAKGFFLGTVMTISAVAGSVLAFKKSYIEPVEDKVEEINQNRAKANRKRHSAHLG</sequence>
<organism evidence="1 2">
    <name type="scientific">Lacticaseibacillus manihotivorans DSM 13343 = JCM 12514</name>
    <dbReference type="NCBI Taxonomy" id="1423769"/>
    <lineage>
        <taxon>Bacteria</taxon>
        <taxon>Bacillati</taxon>
        <taxon>Bacillota</taxon>
        <taxon>Bacilli</taxon>
        <taxon>Lactobacillales</taxon>
        <taxon>Lactobacillaceae</taxon>
        <taxon>Lacticaseibacillus</taxon>
    </lineage>
</organism>
<protein>
    <recommendedName>
        <fullName evidence="3">DUF3042 domain-containing protein</fullName>
    </recommendedName>
</protein>
<reference evidence="1 2" key="1">
    <citation type="journal article" date="2015" name="Genome Announc.">
        <title>Expanding the biotechnology potential of lactobacilli through comparative genomics of 213 strains and associated genera.</title>
        <authorList>
            <person name="Sun Z."/>
            <person name="Harris H.M."/>
            <person name="McCann A."/>
            <person name="Guo C."/>
            <person name="Argimon S."/>
            <person name="Zhang W."/>
            <person name="Yang X."/>
            <person name="Jeffery I.B."/>
            <person name="Cooney J.C."/>
            <person name="Kagawa T.F."/>
            <person name="Liu W."/>
            <person name="Song Y."/>
            <person name="Salvetti E."/>
            <person name="Wrobel A."/>
            <person name="Rasinkangas P."/>
            <person name="Parkhill J."/>
            <person name="Rea M.C."/>
            <person name="O'Sullivan O."/>
            <person name="Ritari J."/>
            <person name="Douillard F.P."/>
            <person name="Paul Ross R."/>
            <person name="Yang R."/>
            <person name="Briner A.E."/>
            <person name="Felis G.E."/>
            <person name="de Vos W.M."/>
            <person name="Barrangou R."/>
            <person name="Klaenhammer T.R."/>
            <person name="Caufield P.W."/>
            <person name="Cui Y."/>
            <person name="Zhang H."/>
            <person name="O'Toole P.W."/>
        </authorList>
    </citation>
    <scope>NUCLEOTIDE SEQUENCE [LARGE SCALE GENOMIC DNA]</scope>
    <source>
        <strain evidence="1 2">DSM 13343</strain>
    </source>
</reference>
<evidence type="ECO:0000313" key="1">
    <source>
        <dbReference type="EMBL" id="KRL53226.1"/>
    </source>
</evidence>
<evidence type="ECO:0000313" key="2">
    <source>
        <dbReference type="Proteomes" id="UP000051790"/>
    </source>
</evidence>
<gene>
    <name evidence="1" type="ORF">FD01_GL001330</name>
</gene>
<comment type="caution">
    <text evidence="1">The sequence shown here is derived from an EMBL/GenBank/DDBJ whole genome shotgun (WGS) entry which is preliminary data.</text>
</comment>
<dbReference type="OrthoDB" id="2307098at2"/>
<dbReference type="Proteomes" id="UP000051790">
    <property type="component" value="Unassembled WGS sequence"/>
</dbReference>